<dbReference type="InterPro" id="IPR017850">
    <property type="entry name" value="Alkaline_phosphatase_core_sf"/>
</dbReference>
<dbReference type="Gene3D" id="3.40.720.10">
    <property type="entry name" value="Alkaline Phosphatase, subunit A"/>
    <property type="match status" value="1"/>
</dbReference>
<comment type="caution">
    <text evidence="1">The sequence shown here is derived from an EMBL/GenBank/DDBJ whole genome shotgun (WGS) entry which is preliminary data.</text>
</comment>
<reference evidence="1 2" key="1">
    <citation type="submission" date="2019-05" db="EMBL/GenBank/DDBJ databases">
        <authorList>
            <person name="Narsing Rao M.P."/>
            <person name="Li W.J."/>
        </authorList>
    </citation>
    <scope>NUCLEOTIDE SEQUENCE [LARGE SCALE GENOMIC DNA]</scope>
    <source>
        <strain evidence="1 2">SYSU_K30003</strain>
    </source>
</reference>
<dbReference type="Proteomes" id="UP000309676">
    <property type="component" value="Unassembled WGS sequence"/>
</dbReference>
<dbReference type="RefSeq" id="WP_138197885.1">
    <property type="nucleotide sequence ID" value="NZ_VCIW01000030.1"/>
</dbReference>
<accession>A0A5R9FXH7</accession>
<evidence type="ECO:0000313" key="1">
    <source>
        <dbReference type="EMBL" id="TLS48717.1"/>
    </source>
</evidence>
<proteinExistence type="predicted"/>
<dbReference type="PROSITE" id="PS51257">
    <property type="entry name" value="PROKAR_LIPOPROTEIN"/>
    <property type="match status" value="1"/>
</dbReference>
<dbReference type="InterPro" id="IPR002591">
    <property type="entry name" value="Phosphodiest/P_Trfase"/>
</dbReference>
<protein>
    <submittedName>
        <fullName evidence="1">Alkaline phosphatase family protein</fullName>
    </submittedName>
</protein>
<evidence type="ECO:0000313" key="2">
    <source>
        <dbReference type="Proteomes" id="UP000309676"/>
    </source>
</evidence>
<dbReference type="GO" id="GO:0016787">
    <property type="term" value="F:hydrolase activity"/>
    <property type="evidence" value="ECO:0007669"/>
    <property type="project" value="UniProtKB-ARBA"/>
</dbReference>
<dbReference type="PANTHER" id="PTHR10151:SF120">
    <property type="entry name" value="BIS(5'-ADENOSYL)-TRIPHOSPHATASE"/>
    <property type="match status" value="1"/>
</dbReference>
<dbReference type="OrthoDB" id="2381338at2"/>
<keyword evidence="2" id="KW-1185">Reference proteome</keyword>
<dbReference type="AlphaFoldDB" id="A0A5R9FXH7"/>
<organism evidence="1 2">
    <name type="scientific">Paenibacillus antri</name>
    <dbReference type="NCBI Taxonomy" id="2582848"/>
    <lineage>
        <taxon>Bacteria</taxon>
        <taxon>Bacillati</taxon>
        <taxon>Bacillota</taxon>
        <taxon>Bacilli</taxon>
        <taxon>Bacillales</taxon>
        <taxon>Paenibacillaceae</taxon>
        <taxon>Paenibacillus</taxon>
    </lineage>
</organism>
<dbReference type="Pfam" id="PF01663">
    <property type="entry name" value="Phosphodiest"/>
    <property type="match status" value="1"/>
</dbReference>
<dbReference type="SUPFAM" id="SSF53649">
    <property type="entry name" value="Alkaline phosphatase-like"/>
    <property type="match status" value="1"/>
</dbReference>
<dbReference type="PANTHER" id="PTHR10151">
    <property type="entry name" value="ECTONUCLEOTIDE PYROPHOSPHATASE/PHOSPHODIESTERASE"/>
    <property type="match status" value="1"/>
</dbReference>
<name>A0A5R9FXH7_9BACL</name>
<gene>
    <name evidence="1" type="ORF">FE782_29190</name>
</gene>
<dbReference type="EMBL" id="VCIW01000030">
    <property type="protein sequence ID" value="TLS48717.1"/>
    <property type="molecule type" value="Genomic_DNA"/>
</dbReference>
<sequence>MNLQLKKTLMTFVLLSLTLGCGQQSDEPKEADLSRLHALSDDRTKKVILVVADSLLSRAIEEGIAQNKLPTFEYLVKHGQYFNDFVSSYPTMSVTIDSALLTGADPSRHRVPGLVWYSDSERRIVTYGTGSFETVKNGVQPVFLNALLHLNGRHLSDRTPTIYEDAAKLGLSSGSINGLIFRGTTPHTLSVPVWLQEALAVPGEAEVTGPDFLALGTFSNPLEGKVDLPDGAISRLGMNNRYSIEVATFLIKNGSLPDFLFVYLPDLDSRLHNKGPSDLKGVQDVDRQIQALLQAFGSPEEAARKAVILVMGDSGVSQVHPRTVDSTVPLHELLGQYRVLQFGGSVTEETDLALAVNESMAYVYKLKSEPSLRDVADVLIADERIDFASWKEDGWIHVVQGGTGETLQYRKGGSVLDPYKQAWTVEGNPDVFDLRVAGNSLSYGDYPDGLQRLYAALHSHEGEFLVVNAKPGYELANESSPTHPGGGAHGSIYKTDTLFPVIVYGTDEKPDNRRITDIKPFIMRLLASFSS</sequence>